<keyword evidence="4" id="KW-1185">Reference proteome</keyword>
<accession>A0ABR3QB33</accession>
<dbReference type="PANTHER" id="PTHR35192">
    <property type="entry name" value="PROTEIN, PUTATIVE-RELATED"/>
    <property type="match status" value="1"/>
</dbReference>
<dbReference type="PANTHER" id="PTHR35192:SF2">
    <property type="entry name" value="APPLE DOMAIN-CONTAINING PROTEIN"/>
    <property type="match status" value="1"/>
</dbReference>
<evidence type="ECO:0000256" key="1">
    <source>
        <dbReference type="SAM" id="SignalP"/>
    </source>
</evidence>
<feature type="domain" description="Protein CPL1-like" evidence="2">
    <location>
        <begin position="240"/>
        <end position="303"/>
    </location>
</feature>
<feature type="chain" id="PRO_5047404457" description="Protein CPL1-like domain-containing protein" evidence="1">
    <location>
        <begin position="21"/>
        <end position="314"/>
    </location>
</feature>
<dbReference type="InterPro" id="IPR048661">
    <property type="entry name" value="CPL1-like"/>
</dbReference>
<feature type="signal peptide" evidence="1">
    <location>
        <begin position="1"/>
        <end position="20"/>
    </location>
</feature>
<dbReference type="PROSITE" id="PS51257">
    <property type="entry name" value="PROKAR_LIPOPROTEIN"/>
    <property type="match status" value="1"/>
</dbReference>
<proteinExistence type="predicted"/>
<protein>
    <recommendedName>
        <fullName evidence="2">Protein CPL1-like domain-containing protein</fullName>
    </recommendedName>
</protein>
<evidence type="ECO:0000313" key="4">
    <source>
        <dbReference type="Proteomes" id="UP001565368"/>
    </source>
</evidence>
<dbReference type="RefSeq" id="XP_069211885.1">
    <property type="nucleotide sequence ID" value="XM_069351499.1"/>
</dbReference>
<organism evidence="3 4">
    <name type="scientific">Vanrija albida</name>
    <dbReference type="NCBI Taxonomy" id="181172"/>
    <lineage>
        <taxon>Eukaryota</taxon>
        <taxon>Fungi</taxon>
        <taxon>Dikarya</taxon>
        <taxon>Basidiomycota</taxon>
        <taxon>Agaricomycotina</taxon>
        <taxon>Tremellomycetes</taxon>
        <taxon>Trichosporonales</taxon>
        <taxon>Trichosporonaceae</taxon>
        <taxon>Vanrija</taxon>
    </lineage>
</organism>
<gene>
    <name evidence="3" type="ORF">Q8F55_002932</name>
</gene>
<comment type="caution">
    <text evidence="3">The sequence shown here is derived from an EMBL/GenBank/DDBJ whole genome shotgun (WGS) entry which is preliminary data.</text>
</comment>
<dbReference type="InterPro" id="IPR038955">
    <property type="entry name" value="PriA/CPL1_fungi"/>
</dbReference>
<sequence>MRSPLLFITAALSAASIALAQSSTFVGCYLLSASLSFSLFTNVANAGLCRNYCFGQNNLYAFYSTTPFPLQPNCFCSALHITSLGLSPTVGSQTTCSGLGQFHMYDLQTTFVNAGCNNGGTVTLNPADVSNPQTLSGSLQDCFSFCANYLHVLATPGTLLTGLLGIWTCKCLNNLPTMSQGATCTSSNPYLFSHPLSATGQARRRVIQDRRNHQQLMAANPYCPPGRAACNVSPDITDGYECLNVAHELESCGGCKYGHYRINGTGTIGIDCTAIEGVDRHAVGCFRGECAVLRCMSGYTLENGACYRTLSIEA</sequence>
<evidence type="ECO:0000313" key="3">
    <source>
        <dbReference type="EMBL" id="KAL1411941.1"/>
    </source>
</evidence>
<name>A0ABR3QB33_9TREE</name>
<dbReference type="EMBL" id="JBBXJM010000002">
    <property type="protein sequence ID" value="KAL1411941.1"/>
    <property type="molecule type" value="Genomic_DNA"/>
</dbReference>
<evidence type="ECO:0000259" key="2">
    <source>
        <dbReference type="Pfam" id="PF21671"/>
    </source>
</evidence>
<keyword evidence="1" id="KW-0732">Signal</keyword>
<dbReference type="GeneID" id="95983975"/>
<dbReference type="Proteomes" id="UP001565368">
    <property type="component" value="Unassembled WGS sequence"/>
</dbReference>
<reference evidence="3 4" key="1">
    <citation type="submission" date="2023-08" db="EMBL/GenBank/DDBJ databases">
        <title>Annotated Genome Sequence of Vanrija albida AlHP1.</title>
        <authorList>
            <person name="Herzog R."/>
        </authorList>
    </citation>
    <scope>NUCLEOTIDE SEQUENCE [LARGE SCALE GENOMIC DNA]</scope>
    <source>
        <strain evidence="3 4">AlHP1</strain>
    </source>
</reference>
<dbReference type="Pfam" id="PF21671">
    <property type="entry name" value="CPL1-like"/>
    <property type="match status" value="1"/>
</dbReference>